<comment type="caution">
    <text evidence="1">The sequence shown here is derived from an EMBL/GenBank/DDBJ whole genome shotgun (WGS) entry which is preliminary data.</text>
</comment>
<dbReference type="OrthoDB" id="2629471at2"/>
<evidence type="ECO:0000313" key="1">
    <source>
        <dbReference type="EMBL" id="RSD27629.1"/>
    </source>
</evidence>
<gene>
    <name evidence="1" type="ORF">EJA10_07550</name>
</gene>
<protein>
    <submittedName>
        <fullName evidence="1">3-ketosteroid-delta-1-dehydrogenase</fullName>
    </submittedName>
</protein>
<dbReference type="AlphaFoldDB" id="A0A3R9ED41"/>
<name>A0A3R9ED41_9BACI</name>
<dbReference type="Gene3D" id="3.90.75.20">
    <property type="match status" value="1"/>
</dbReference>
<dbReference type="EMBL" id="RSFW01000010">
    <property type="protein sequence ID" value="RSD27629.1"/>
    <property type="molecule type" value="Genomic_DNA"/>
</dbReference>
<dbReference type="RefSeq" id="WP_125479410.1">
    <property type="nucleotide sequence ID" value="NZ_RSFW01000010.1"/>
</dbReference>
<organism evidence="1 2">
    <name type="scientific">Mesobacillus subterraneus</name>
    <dbReference type="NCBI Taxonomy" id="285983"/>
    <lineage>
        <taxon>Bacteria</taxon>
        <taxon>Bacillati</taxon>
        <taxon>Bacillota</taxon>
        <taxon>Bacilli</taxon>
        <taxon>Bacillales</taxon>
        <taxon>Bacillaceae</taxon>
        <taxon>Mesobacillus</taxon>
    </lineage>
</organism>
<dbReference type="Proteomes" id="UP000279911">
    <property type="component" value="Unassembled WGS sequence"/>
</dbReference>
<reference evidence="2" key="1">
    <citation type="submission" date="2018-12" db="EMBL/GenBank/DDBJ databases">
        <title>Bacillus chawlae sp. nov., Bacillus glennii sp. nov., and Bacillus saganii sp. nov. Isolated from the Vehicle Assembly Building at Kennedy Space Center where the Viking Spacecraft were Assembled.</title>
        <authorList>
            <person name="Seuylemezian A."/>
            <person name="Vaishampayan P."/>
        </authorList>
    </citation>
    <scope>NUCLEOTIDE SEQUENCE [LARGE SCALE GENOMIC DNA]</scope>
    <source>
        <strain evidence="2">DSM 13966</strain>
    </source>
</reference>
<proteinExistence type="predicted"/>
<accession>A0A3R9ED41</accession>
<evidence type="ECO:0000313" key="2">
    <source>
        <dbReference type="Proteomes" id="UP000279911"/>
    </source>
</evidence>
<sequence>MEEERRSIQGYEELYDITRSGKIIIKKNNRARHREGNEYGYANVHLNKNGGRTLYKTFDIWKKAFPDANVSEYKGKK</sequence>